<keyword evidence="2" id="KW-0378">Hydrolase</keyword>
<dbReference type="Gene3D" id="3.20.20.140">
    <property type="entry name" value="Metal-dependent hydrolases"/>
    <property type="match status" value="1"/>
</dbReference>
<proteinExistence type="predicted"/>
<dbReference type="NCBIfam" id="NF006056">
    <property type="entry name" value="PRK08204.1"/>
    <property type="match status" value="1"/>
</dbReference>
<dbReference type="OrthoDB" id="3189065at2"/>
<dbReference type="SUPFAM" id="SSF51338">
    <property type="entry name" value="Composite domain of metallo-dependent hydrolases"/>
    <property type="match status" value="2"/>
</dbReference>
<dbReference type="SUPFAM" id="SSF51556">
    <property type="entry name" value="Metallo-dependent hydrolases"/>
    <property type="match status" value="1"/>
</dbReference>
<gene>
    <name evidence="2" type="ORF">FNH08_01395</name>
</gene>
<comment type="caution">
    <text evidence="2">The sequence shown here is derived from an EMBL/GenBank/DDBJ whole genome shotgun (WGS) entry which is preliminary data.</text>
</comment>
<evidence type="ECO:0000313" key="3">
    <source>
        <dbReference type="Proteomes" id="UP000400924"/>
    </source>
</evidence>
<keyword evidence="3" id="KW-1185">Reference proteome</keyword>
<dbReference type="InterPro" id="IPR032466">
    <property type="entry name" value="Metal_Hydrolase"/>
</dbReference>
<dbReference type="AlphaFoldDB" id="A0A5N8X8X8"/>
<dbReference type="InterPro" id="IPR006680">
    <property type="entry name" value="Amidohydro-rel"/>
</dbReference>
<dbReference type="InterPro" id="IPR050287">
    <property type="entry name" value="MTA/SAH_deaminase"/>
</dbReference>
<protein>
    <submittedName>
        <fullName evidence="2">Amidohydrolase family protein</fullName>
    </submittedName>
</protein>
<dbReference type="RefSeq" id="WP_152769373.1">
    <property type="nucleotide sequence ID" value="NZ_VJZC01000004.1"/>
</dbReference>
<dbReference type="EMBL" id="VJZC01000004">
    <property type="protein sequence ID" value="MPY55893.1"/>
    <property type="molecule type" value="Genomic_DNA"/>
</dbReference>
<reference evidence="2 3" key="1">
    <citation type="submission" date="2019-07" db="EMBL/GenBank/DDBJ databases">
        <title>New species of Amycolatopsis and Streptomyces.</title>
        <authorList>
            <person name="Duangmal K."/>
            <person name="Teo W.F.A."/>
            <person name="Lipun K."/>
        </authorList>
    </citation>
    <scope>NUCLEOTIDE SEQUENCE [LARGE SCALE GENOMIC DNA]</scope>
    <source>
        <strain evidence="2 3">NBRC 106415</strain>
    </source>
</reference>
<dbReference type="InterPro" id="IPR011059">
    <property type="entry name" value="Metal-dep_hydrolase_composite"/>
</dbReference>
<dbReference type="PANTHER" id="PTHR43794:SF5">
    <property type="entry name" value="CHLOROHYDROLASE FAMILY PROTEIN"/>
    <property type="match status" value="1"/>
</dbReference>
<dbReference type="PANTHER" id="PTHR43794">
    <property type="entry name" value="AMINOHYDROLASE SSNA-RELATED"/>
    <property type="match status" value="1"/>
</dbReference>
<dbReference type="Proteomes" id="UP000400924">
    <property type="component" value="Unassembled WGS sequence"/>
</dbReference>
<feature type="domain" description="Amidohydrolase-related" evidence="1">
    <location>
        <begin position="54"/>
        <end position="424"/>
    </location>
</feature>
<sequence length="464" mass="50182">MGKILISEGCVIDPDRTPMVMWPADVLVDGSVIAEVAQHIYAPDAEVIDARNHIVMPGLIDTHRHVWEGQIRNIAVDATLNEYSTVTLSGLAPNYRPEDAYAGELVGLLECVNAGVTSVFDWSHVQNSPEHTDAVVQAMKESGMRVVFGHGYPNDDLTAWMWESVLPHPEDARRVRSQYFSSDDQLLTMAIAARGPEYSTMKVVEHDWRLARELDCWISLHIGGGELGPKYEGITRMHELGLLGADMNYVHCTTLTAADFDTIKDTGGTISIAPAVEAQMGHGYPPVDEGLRRGIPTGLAADVVTSTAGDLFSPMHGAFSMTRARQTARALEEGAQFGSNENPEQGGATTGLITTRDVLRMATIDGARAVGLGDKVGSLAAGKQADILMLNRRALNLAPLHDPVGAVVTAATPANVDSVMVAGTFLKRHGRLVGHDLDHVLDIAQKSADYLTEKAGMQDIWRHR</sequence>
<dbReference type="GO" id="GO:0016810">
    <property type="term" value="F:hydrolase activity, acting on carbon-nitrogen (but not peptide) bonds"/>
    <property type="evidence" value="ECO:0007669"/>
    <property type="project" value="InterPro"/>
</dbReference>
<name>A0A5N8X8X8_9ACTN</name>
<accession>A0A5N8X8X8</accession>
<dbReference type="Pfam" id="PF01979">
    <property type="entry name" value="Amidohydro_1"/>
    <property type="match status" value="1"/>
</dbReference>
<organism evidence="2 3">
    <name type="scientific">Streptomyces spongiae</name>
    <dbReference type="NCBI Taxonomy" id="565072"/>
    <lineage>
        <taxon>Bacteria</taxon>
        <taxon>Bacillati</taxon>
        <taxon>Actinomycetota</taxon>
        <taxon>Actinomycetes</taxon>
        <taxon>Kitasatosporales</taxon>
        <taxon>Streptomycetaceae</taxon>
        <taxon>Streptomyces</taxon>
    </lineage>
</organism>
<evidence type="ECO:0000313" key="2">
    <source>
        <dbReference type="EMBL" id="MPY55893.1"/>
    </source>
</evidence>
<evidence type="ECO:0000259" key="1">
    <source>
        <dbReference type="Pfam" id="PF01979"/>
    </source>
</evidence>
<dbReference type="Gene3D" id="2.30.40.10">
    <property type="entry name" value="Urease, subunit C, domain 1"/>
    <property type="match status" value="1"/>
</dbReference>